<accession>A0A3P7IZ29</accession>
<keyword evidence="2" id="KW-1185">Reference proteome</keyword>
<evidence type="ECO:0000313" key="1">
    <source>
        <dbReference type="EMBL" id="VDM73243.1"/>
    </source>
</evidence>
<sequence>MTMMARSRGLDHQQHIGRRRTTGWPTQLNVVLLFVVGPPWDAGPLMSAAPPCKG</sequence>
<protein>
    <submittedName>
        <fullName evidence="1">Uncharacterized protein</fullName>
    </submittedName>
</protein>
<dbReference type="Proteomes" id="UP000270094">
    <property type="component" value="Unassembled WGS sequence"/>
</dbReference>
<organism evidence="1 2">
    <name type="scientific">Strongylus vulgaris</name>
    <name type="common">Blood worm</name>
    <dbReference type="NCBI Taxonomy" id="40348"/>
    <lineage>
        <taxon>Eukaryota</taxon>
        <taxon>Metazoa</taxon>
        <taxon>Ecdysozoa</taxon>
        <taxon>Nematoda</taxon>
        <taxon>Chromadorea</taxon>
        <taxon>Rhabditida</taxon>
        <taxon>Rhabditina</taxon>
        <taxon>Rhabditomorpha</taxon>
        <taxon>Strongyloidea</taxon>
        <taxon>Strongylidae</taxon>
        <taxon>Strongylus</taxon>
    </lineage>
</organism>
<gene>
    <name evidence="1" type="ORF">SVUK_LOCUS8241</name>
</gene>
<dbReference type="AlphaFoldDB" id="A0A3P7IZ29"/>
<proteinExistence type="predicted"/>
<evidence type="ECO:0000313" key="2">
    <source>
        <dbReference type="Proteomes" id="UP000270094"/>
    </source>
</evidence>
<feature type="non-terminal residue" evidence="1">
    <location>
        <position position="54"/>
    </location>
</feature>
<dbReference type="EMBL" id="UYYB01029605">
    <property type="protein sequence ID" value="VDM73243.1"/>
    <property type="molecule type" value="Genomic_DNA"/>
</dbReference>
<reference evidence="1 2" key="1">
    <citation type="submission" date="2018-11" db="EMBL/GenBank/DDBJ databases">
        <authorList>
            <consortium name="Pathogen Informatics"/>
        </authorList>
    </citation>
    <scope>NUCLEOTIDE SEQUENCE [LARGE SCALE GENOMIC DNA]</scope>
</reference>
<name>A0A3P7IZ29_STRVU</name>